<evidence type="ECO:0000259" key="2">
    <source>
        <dbReference type="Pfam" id="PF00144"/>
    </source>
</evidence>
<dbReference type="Proteomes" id="UP000183076">
    <property type="component" value="Unassembled WGS sequence"/>
</dbReference>
<dbReference type="PANTHER" id="PTHR43283:SF14">
    <property type="entry name" value="BLL8153 PROTEIN"/>
    <property type="match status" value="1"/>
</dbReference>
<evidence type="ECO:0000313" key="4">
    <source>
        <dbReference type="Proteomes" id="UP000183076"/>
    </source>
</evidence>
<dbReference type="AlphaFoldDB" id="A0A1H2Y545"/>
<dbReference type="EMBL" id="FNNB01000004">
    <property type="protein sequence ID" value="SDX00236.1"/>
    <property type="molecule type" value="Genomic_DNA"/>
</dbReference>
<organism evidence="3 4">
    <name type="scientific">Sulfitobacter pontiacus</name>
    <dbReference type="NCBI Taxonomy" id="60137"/>
    <lineage>
        <taxon>Bacteria</taxon>
        <taxon>Pseudomonadati</taxon>
        <taxon>Pseudomonadota</taxon>
        <taxon>Alphaproteobacteria</taxon>
        <taxon>Rhodobacterales</taxon>
        <taxon>Roseobacteraceae</taxon>
        <taxon>Sulfitobacter</taxon>
    </lineage>
</organism>
<feature type="transmembrane region" description="Helical" evidence="1">
    <location>
        <begin position="7"/>
        <end position="25"/>
    </location>
</feature>
<dbReference type="Pfam" id="PF00144">
    <property type="entry name" value="Beta-lactamase"/>
    <property type="match status" value="1"/>
</dbReference>
<dbReference type="STRING" id="60137.SAMN04488041_104134"/>
<gene>
    <name evidence="3" type="ORF">SAMN04488041_104134</name>
</gene>
<keyword evidence="1" id="KW-1133">Transmembrane helix</keyword>
<name>A0A1H2Y545_9RHOB</name>
<protein>
    <recommendedName>
        <fullName evidence="2">Beta-lactamase-related domain-containing protein</fullName>
    </recommendedName>
</protein>
<evidence type="ECO:0000256" key="1">
    <source>
        <dbReference type="SAM" id="Phobius"/>
    </source>
</evidence>
<reference evidence="4" key="1">
    <citation type="submission" date="2016-10" db="EMBL/GenBank/DDBJ databases">
        <authorList>
            <person name="Varghese N."/>
            <person name="Submissions S."/>
        </authorList>
    </citation>
    <scope>NUCLEOTIDE SEQUENCE [LARGE SCALE GENOMIC DNA]</scope>
    <source>
        <strain evidence="4">DSM 10014</strain>
    </source>
</reference>
<keyword evidence="1" id="KW-0812">Transmembrane</keyword>
<dbReference type="Gene3D" id="3.40.710.10">
    <property type="entry name" value="DD-peptidase/beta-lactamase superfamily"/>
    <property type="match status" value="1"/>
</dbReference>
<dbReference type="SUPFAM" id="SSF56601">
    <property type="entry name" value="beta-lactamase/transpeptidase-like"/>
    <property type="match status" value="1"/>
</dbReference>
<proteinExistence type="predicted"/>
<dbReference type="InterPro" id="IPR012338">
    <property type="entry name" value="Beta-lactam/transpept-like"/>
</dbReference>
<dbReference type="RefSeq" id="WP_074635893.1">
    <property type="nucleotide sequence ID" value="NZ_CP160849.1"/>
</dbReference>
<feature type="domain" description="Beta-lactamase-related" evidence="2">
    <location>
        <begin position="93"/>
        <end position="364"/>
    </location>
</feature>
<dbReference type="InterPro" id="IPR050789">
    <property type="entry name" value="Diverse_Enzym_Activities"/>
</dbReference>
<sequence length="390" mass="42375">MRTFGKWLGRILLALVVAVVVVGLWKREEITRLLAVNSLFAEDKIVHNFSHMDDAFLSKPLSRGDGPTAELSYGPEYAPPAEVNDWIEARDVTALVVLKDGQIVYENYFKGTQPDDLRISWSVAKSYLSALVGILLDEGAIASLDDPVTTYAPKLKGTAYDGATLRNVLNMASGVTFDEDYLDPDSDINKMGRALALGGELDDFTASLKDTFTTPGSQWQYVSIDTHVIGMVVRGATGRSVTDLLSEKIITPMGLEHAPYYVTDGAGVAFVLGGLNLTTRDYARMGQMFLQNGRYNGQQIVPADWVAASTAPSAPTAEGQIGYGYQWWIPQGATEGEFMARGVYGQYIYINRADGVVIATNAADRKFREAGVSDQNIAIFRQISAALGGT</sequence>
<dbReference type="PANTHER" id="PTHR43283">
    <property type="entry name" value="BETA-LACTAMASE-RELATED"/>
    <property type="match status" value="1"/>
</dbReference>
<dbReference type="InterPro" id="IPR001466">
    <property type="entry name" value="Beta-lactam-related"/>
</dbReference>
<dbReference type="GeneID" id="94020987"/>
<keyword evidence="1" id="KW-0472">Membrane</keyword>
<accession>A0A1H2Y545</accession>
<evidence type="ECO:0000313" key="3">
    <source>
        <dbReference type="EMBL" id="SDX00236.1"/>
    </source>
</evidence>